<name>A0A1M5BHC2_9BACT</name>
<gene>
    <name evidence="1" type="ORF">SAMN05443144_108127</name>
</gene>
<accession>A0A1M5BHC2</accession>
<dbReference type="EMBL" id="FQUS01000008">
    <property type="protein sequence ID" value="SHF41888.1"/>
    <property type="molecule type" value="Genomic_DNA"/>
</dbReference>
<reference evidence="1 2" key="1">
    <citation type="submission" date="2016-11" db="EMBL/GenBank/DDBJ databases">
        <authorList>
            <person name="Jaros S."/>
            <person name="Januszkiewicz K."/>
            <person name="Wedrychowicz H."/>
        </authorList>
    </citation>
    <scope>NUCLEOTIDE SEQUENCE [LARGE SCALE GENOMIC DNA]</scope>
    <source>
        <strain evidence="1 2">DSM 21986</strain>
    </source>
</reference>
<dbReference type="AlphaFoldDB" id="A0A1M5BHC2"/>
<protein>
    <submittedName>
        <fullName evidence="1">Uncharacterized protein</fullName>
    </submittedName>
</protein>
<dbReference type="Proteomes" id="UP000184041">
    <property type="component" value="Unassembled WGS sequence"/>
</dbReference>
<proteinExistence type="predicted"/>
<evidence type="ECO:0000313" key="1">
    <source>
        <dbReference type="EMBL" id="SHF41888.1"/>
    </source>
</evidence>
<organism evidence="1 2">
    <name type="scientific">Fodinibius roseus</name>
    <dbReference type="NCBI Taxonomy" id="1194090"/>
    <lineage>
        <taxon>Bacteria</taxon>
        <taxon>Pseudomonadati</taxon>
        <taxon>Balneolota</taxon>
        <taxon>Balneolia</taxon>
        <taxon>Balneolales</taxon>
        <taxon>Balneolaceae</taxon>
        <taxon>Fodinibius</taxon>
    </lineage>
</organism>
<keyword evidence="2" id="KW-1185">Reference proteome</keyword>
<dbReference type="OrthoDB" id="1523530at2"/>
<dbReference type="RefSeq" id="WP_073062755.1">
    <property type="nucleotide sequence ID" value="NZ_FQUS01000008.1"/>
</dbReference>
<sequence>MNKESLTKYEALELITPVVDDEVSEEERTAFFKYIANHKDVRKKYESAKNIKSLMGSRCPCACAPDALRKEIKRLINQHQDADPTNNDSIC</sequence>
<evidence type="ECO:0000313" key="2">
    <source>
        <dbReference type="Proteomes" id="UP000184041"/>
    </source>
</evidence>